<feature type="region of interest" description="Disordered" evidence="1">
    <location>
        <begin position="133"/>
        <end position="155"/>
    </location>
</feature>
<accession>W9WCM1</accession>
<gene>
    <name evidence="2" type="ORF">A1O7_03188</name>
</gene>
<protein>
    <submittedName>
        <fullName evidence="2">Uncharacterized protein</fullName>
    </submittedName>
</protein>
<dbReference type="OrthoDB" id="27214at2759"/>
<keyword evidence="3" id="KW-1185">Reference proteome</keyword>
<dbReference type="VEuPathDB" id="FungiDB:A1O7_03188"/>
<name>W9WCM1_9EURO</name>
<proteinExistence type="predicted"/>
<evidence type="ECO:0000313" key="3">
    <source>
        <dbReference type="Proteomes" id="UP000019473"/>
    </source>
</evidence>
<reference evidence="2 3" key="1">
    <citation type="submission" date="2013-03" db="EMBL/GenBank/DDBJ databases">
        <title>The Genome Sequence of Cladophialophora yegresii CBS 114405.</title>
        <authorList>
            <consortium name="The Broad Institute Genomics Platform"/>
            <person name="Cuomo C."/>
            <person name="de Hoog S."/>
            <person name="Gorbushina A."/>
            <person name="Walker B."/>
            <person name="Young S.K."/>
            <person name="Zeng Q."/>
            <person name="Gargeya S."/>
            <person name="Fitzgerald M."/>
            <person name="Haas B."/>
            <person name="Abouelleil A."/>
            <person name="Allen A.W."/>
            <person name="Alvarado L."/>
            <person name="Arachchi H.M."/>
            <person name="Berlin A.M."/>
            <person name="Chapman S.B."/>
            <person name="Gainer-Dewar J."/>
            <person name="Goldberg J."/>
            <person name="Griggs A."/>
            <person name="Gujja S."/>
            <person name="Hansen M."/>
            <person name="Howarth C."/>
            <person name="Imamovic A."/>
            <person name="Ireland A."/>
            <person name="Larimer J."/>
            <person name="McCowan C."/>
            <person name="Murphy C."/>
            <person name="Pearson M."/>
            <person name="Poon T.W."/>
            <person name="Priest M."/>
            <person name="Roberts A."/>
            <person name="Saif S."/>
            <person name="Shea T."/>
            <person name="Sisk P."/>
            <person name="Sykes S."/>
            <person name="Wortman J."/>
            <person name="Nusbaum C."/>
            <person name="Birren B."/>
        </authorList>
    </citation>
    <scope>NUCLEOTIDE SEQUENCE [LARGE SCALE GENOMIC DNA]</scope>
    <source>
        <strain evidence="2 3">CBS 114405</strain>
    </source>
</reference>
<sequence length="184" mass="19428">MGCVKGSRVEPFADAIQYVELFYEEAPTDLLEQANKTALKDLWDNAQILQLRNDVNNGHVQVNIFNAIAQLWYQPSHLRDISSLWRTVAEQAFGLNGQEKFSLCVPGSTGHPSSLSGNQTLFDVGQIANVTGYNPEGDGSGSGDGADGSAGQENGSAAASSVGLSGMVLASFLGLATLVGDVFF</sequence>
<comment type="caution">
    <text evidence="2">The sequence shown here is derived from an EMBL/GenBank/DDBJ whole genome shotgun (WGS) entry which is preliminary data.</text>
</comment>
<dbReference type="GeneID" id="19177789"/>
<organism evidence="2 3">
    <name type="scientific">Cladophialophora yegresii CBS 114405</name>
    <dbReference type="NCBI Taxonomy" id="1182544"/>
    <lineage>
        <taxon>Eukaryota</taxon>
        <taxon>Fungi</taxon>
        <taxon>Dikarya</taxon>
        <taxon>Ascomycota</taxon>
        <taxon>Pezizomycotina</taxon>
        <taxon>Eurotiomycetes</taxon>
        <taxon>Chaetothyriomycetidae</taxon>
        <taxon>Chaetothyriales</taxon>
        <taxon>Herpotrichiellaceae</taxon>
        <taxon>Cladophialophora</taxon>
    </lineage>
</organism>
<evidence type="ECO:0000256" key="1">
    <source>
        <dbReference type="SAM" id="MobiDB-lite"/>
    </source>
</evidence>
<evidence type="ECO:0000313" key="2">
    <source>
        <dbReference type="EMBL" id="EXJ62750.1"/>
    </source>
</evidence>
<dbReference type="AlphaFoldDB" id="W9WCM1"/>
<dbReference type="Proteomes" id="UP000019473">
    <property type="component" value="Unassembled WGS sequence"/>
</dbReference>
<dbReference type="HOGENOM" id="CLU_1468014_0_0_1"/>
<dbReference type="EMBL" id="AMGW01000002">
    <property type="protein sequence ID" value="EXJ62750.1"/>
    <property type="molecule type" value="Genomic_DNA"/>
</dbReference>
<feature type="compositionally biased region" description="Gly residues" evidence="1">
    <location>
        <begin position="138"/>
        <end position="148"/>
    </location>
</feature>
<dbReference type="STRING" id="1182544.W9WCM1"/>
<dbReference type="RefSeq" id="XP_007755404.1">
    <property type="nucleotide sequence ID" value="XM_007757214.1"/>
</dbReference>